<gene>
    <name evidence="1" type="ORF">PBY51_000900</name>
</gene>
<comment type="caution">
    <text evidence="1">The sequence shown here is derived from an EMBL/GenBank/DDBJ whole genome shotgun (WGS) entry which is preliminary data.</text>
</comment>
<sequence>MRIKTKKTSWLSLFVKSGVLDLEKNTFASRGIVKAEEQGFEVRVNLQDSCKKTNDINQCKLKSDIWTFD</sequence>
<dbReference type="AlphaFoldDB" id="A0AAN7XIE5"/>
<proteinExistence type="predicted"/>
<reference evidence="1 2" key="2">
    <citation type="journal article" date="2023" name="Mol. Biol. Evol.">
        <title>Genomics of Secondarily Temperate Adaptation in the Only Non-Antarctic Icefish.</title>
        <authorList>
            <person name="Rivera-Colon A.G."/>
            <person name="Rayamajhi N."/>
            <person name="Minhas B.F."/>
            <person name="Madrigal G."/>
            <person name="Bilyk K.T."/>
            <person name="Yoon V."/>
            <person name="Hune M."/>
            <person name="Gregory S."/>
            <person name="Cheng C.H.C."/>
            <person name="Catchen J.M."/>
        </authorList>
    </citation>
    <scope>NUCLEOTIDE SEQUENCE [LARGE SCALE GENOMIC DNA]</scope>
    <source>
        <strain evidence="1">JMC-PN-2008</strain>
    </source>
</reference>
<keyword evidence="2" id="KW-1185">Reference proteome</keyword>
<reference evidence="1 2" key="1">
    <citation type="journal article" date="2023" name="Genes (Basel)">
        <title>Chromosome-Level Genome Assembly and Circadian Gene Repertoire of the Patagonia Blennie Eleginops maclovinus-The Closest Ancestral Proxy of Antarctic Cryonotothenioids.</title>
        <authorList>
            <person name="Cheng C.C."/>
            <person name="Rivera-Colon A.G."/>
            <person name="Minhas B.F."/>
            <person name="Wilson L."/>
            <person name="Rayamajhi N."/>
            <person name="Vargas-Chacoff L."/>
            <person name="Catchen J.M."/>
        </authorList>
    </citation>
    <scope>NUCLEOTIDE SEQUENCE [LARGE SCALE GENOMIC DNA]</scope>
    <source>
        <strain evidence="1">JMC-PN-2008</strain>
    </source>
</reference>
<dbReference type="Proteomes" id="UP001346869">
    <property type="component" value="Unassembled WGS sequence"/>
</dbReference>
<dbReference type="EMBL" id="JAUZQC010000011">
    <property type="protein sequence ID" value="KAK5863913.1"/>
    <property type="molecule type" value="Genomic_DNA"/>
</dbReference>
<evidence type="ECO:0000313" key="2">
    <source>
        <dbReference type="Proteomes" id="UP001346869"/>
    </source>
</evidence>
<name>A0AAN7XIE5_ELEMC</name>
<accession>A0AAN7XIE5</accession>
<organism evidence="1 2">
    <name type="scientific">Eleginops maclovinus</name>
    <name type="common">Patagonian blennie</name>
    <name type="synonym">Eleginus maclovinus</name>
    <dbReference type="NCBI Taxonomy" id="56733"/>
    <lineage>
        <taxon>Eukaryota</taxon>
        <taxon>Metazoa</taxon>
        <taxon>Chordata</taxon>
        <taxon>Craniata</taxon>
        <taxon>Vertebrata</taxon>
        <taxon>Euteleostomi</taxon>
        <taxon>Actinopterygii</taxon>
        <taxon>Neopterygii</taxon>
        <taxon>Teleostei</taxon>
        <taxon>Neoteleostei</taxon>
        <taxon>Acanthomorphata</taxon>
        <taxon>Eupercaria</taxon>
        <taxon>Perciformes</taxon>
        <taxon>Notothenioidei</taxon>
        <taxon>Eleginopidae</taxon>
        <taxon>Eleginops</taxon>
    </lineage>
</organism>
<evidence type="ECO:0000313" key="1">
    <source>
        <dbReference type="EMBL" id="KAK5863913.1"/>
    </source>
</evidence>
<protein>
    <submittedName>
        <fullName evidence="1">Uncharacterized protein</fullName>
    </submittedName>
</protein>